<keyword evidence="4" id="KW-0479">Metal-binding</keyword>
<dbReference type="Pfam" id="PF00173">
    <property type="entry name" value="Cyt-b5"/>
    <property type="match status" value="1"/>
</dbReference>
<feature type="domain" description="Cytochrome b5 heme-binding" evidence="10">
    <location>
        <begin position="12"/>
        <end position="67"/>
    </location>
</feature>
<evidence type="ECO:0000256" key="7">
    <source>
        <dbReference type="ARBA" id="ARBA00023273"/>
    </source>
</evidence>
<keyword evidence="6" id="KW-0206">Cytoskeleton</keyword>
<dbReference type="PANTHER" id="PTHR21281">
    <property type="entry name" value="CYTOCHROME B5 DOMAIN-CONTAINING PROTEIN 1"/>
    <property type="match status" value="1"/>
</dbReference>
<keyword evidence="5" id="KW-0408">Iron</keyword>
<keyword evidence="3" id="KW-0349">Heme</keyword>
<protein>
    <recommendedName>
        <fullName evidence="8">Cytochrome b5 domain-containing protein 1</fullName>
    </recommendedName>
</protein>
<keyword evidence="12" id="KW-1185">Reference proteome</keyword>
<dbReference type="InterPro" id="IPR036400">
    <property type="entry name" value="Cyt_B5-like_heme/steroid_sf"/>
</dbReference>
<dbReference type="RefSeq" id="XP_024583388.1">
    <property type="nucleotide sequence ID" value="XM_024717940.1"/>
</dbReference>
<evidence type="ECO:0000313" key="12">
    <source>
        <dbReference type="Proteomes" id="UP000054928"/>
    </source>
</evidence>
<evidence type="ECO:0000256" key="1">
    <source>
        <dbReference type="ARBA" id="ARBA00004430"/>
    </source>
</evidence>
<dbReference type="Proteomes" id="UP000054928">
    <property type="component" value="Unassembled WGS sequence"/>
</dbReference>
<dbReference type="SUPFAM" id="SSF55856">
    <property type="entry name" value="Cytochrome b5-like heme/steroid binding domain"/>
    <property type="match status" value="1"/>
</dbReference>
<dbReference type="EMBL" id="CCYD01002371">
    <property type="protein sequence ID" value="CEG47019.1"/>
    <property type="molecule type" value="Genomic_DNA"/>
</dbReference>
<dbReference type="InterPro" id="IPR052320">
    <property type="entry name" value="Cytochrome_b5_domain"/>
</dbReference>
<comment type="subcellular location">
    <subcellularLocation>
        <location evidence="1">Cytoplasm</location>
        <location evidence="1">Cytoskeleton</location>
        <location evidence="1">Cilium axoneme</location>
    </subcellularLocation>
</comment>
<name>A0A0N7L7G6_PLAHL</name>
<dbReference type="OrthoDB" id="260091at2759"/>
<organism evidence="11 12">
    <name type="scientific">Plasmopara halstedii</name>
    <name type="common">Downy mildew of sunflower</name>
    <dbReference type="NCBI Taxonomy" id="4781"/>
    <lineage>
        <taxon>Eukaryota</taxon>
        <taxon>Sar</taxon>
        <taxon>Stramenopiles</taxon>
        <taxon>Oomycota</taxon>
        <taxon>Peronosporomycetes</taxon>
        <taxon>Peronosporales</taxon>
        <taxon>Peronosporaceae</taxon>
        <taxon>Plasmopara</taxon>
    </lineage>
</organism>
<evidence type="ECO:0000256" key="4">
    <source>
        <dbReference type="ARBA" id="ARBA00022723"/>
    </source>
</evidence>
<dbReference type="GO" id="GO:0046872">
    <property type="term" value="F:metal ion binding"/>
    <property type="evidence" value="ECO:0007669"/>
    <property type="project" value="UniProtKB-KW"/>
</dbReference>
<sequence length="226" mass="26843">MTENDELHAIRPQYFTPREVAIHNLAKDCWVSIHYRVFDITPLISDHPGVLVQPLIQHAGEDISHWFDPQTNDIKYYVDPERNDFTPFVPYGQFLHVPPPISNTQWRTTDFVPWWRDSKYIIGRLTKKTRWLEIVNMLTQQQHALEVCCEETISEIQKRYLYFNAHAGSYTWKYLEGDGFVPLKMQCTLEENGIVDETPLFEQFDMDEQLYKPILHIYFNDDLTVM</sequence>
<keyword evidence="2" id="KW-0963">Cytoplasm</keyword>
<evidence type="ECO:0000313" key="11">
    <source>
        <dbReference type="EMBL" id="CEG47019.1"/>
    </source>
</evidence>
<evidence type="ECO:0000256" key="9">
    <source>
        <dbReference type="ARBA" id="ARBA00046139"/>
    </source>
</evidence>
<reference evidence="12" key="1">
    <citation type="submission" date="2014-09" db="EMBL/GenBank/DDBJ databases">
        <authorList>
            <person name="Sharma Rahul"/>
            <person name="Thines Marco"/>
        </authorList>
    </citation>
    <scope>NUCLEOTIDE SEQUENCE [LARGE SCALE GENOMIC DNA]</scope>
</reference>
<evidence type="ECO:0000256" key="8">
    <source>
        <dbReference type="ARBA" id="ARBA00040649"/>
    </source>
</evidence>
<dbReference type="PANTHER" id="PTHR21281:SF0">
    <property type="entry name" value="CYTOCHROME B5 DOMAIN-CONTAINING PROTEIN 1"/>
    <property type="match status" value="1"/>
</dbReference>
<keyword evidence="7" id="KW-0966">Cell projection</keyword>
<evidence type="ECO:0000256" key="6">
    <source>
        <dbReference type="ARBA" id="ARBA00023212"/>
    </source>
</evidence>
<dbReference type="GeneID" id="36398738"/>
<dbReference type="GO" id="GO:0005930">
    <property type="term" value="C:axoneme"/>
    <property type="evidence" value="ECO:0007669"/>
    <property type="project" value="UniProtKB-SubCell"/>
</dbReference>
<dbReference type="PROSITE" id="PS50255">
    <property type="entry name" value="CYTOCHROME_B5_2"/>
    <property type="match status" value="1"/>
</dbReference>
<proteinExistence type="predicted"/>
<dbReference type="STRING" id="4781.A0A0N7L7G6"/>
<dbReference type="InterPro" id="IPR001199">
    <property type="entry name" value="Cyt_B5-like_heme/steroid-bd"/>
</dbReference>
<dbReference type="AlphaFoldDB" id="A0A0N7L7G6"/>
<dbReference type="SMART" id="SM01117">
    <property type="entry name" value="Cyt-b5"/>
    <property type="match status" value="1"/>
</dbReference>
<comment type="function">
    <text evidence="9">Radial spoke stalk protein that binds heme under oxidizing conditions. Required for the coordinated beating of multiple cilia maybe by functioning in a redox signaling pathway.</text>
</comment>
<evidence type="ECO:0000259" key="10">
    <source>
        <dbReference type="PROSITE" id="PS50255"/>
    </source>
</evidence>
<dbReference type="Gene3D" id="3.10.120.10">
    <property type="entry name" value="Cytochrome b5-like heme/steroid binding domain"/>
    <property type="match status" value="1"/>
</dbReference>
<evidence type="ECO:0000256" key="3">
    <source>
        <dbReference type="ARBA" id="ARBA00022617"/>
    </source>
</evidence>
<accession>A0A0N7L7G6</accession>
<dbReference type="OMA" id="DLTHFFH"/>
<evidence type="ECO:0000256" key="2">
    <source>
        <dbReference type="ARBA" id="ARBA00022490"/>
    </source>
</evidence>
<evidence type="ECO:0000256" key="5">
    <source>
        <dbReference type="ARBA" id="ARBA00023004"/>
    </source>
</evidence>